<dbReference type="InterPro" id="IPR053729">
    <property type="entry name" value="MAD2L1BP_domain_sf"/>
</dbReference>
<dbReference type="EMBL" id="JAJJMB010014022">
    <property type="protein sequence ID" value="KAI3863981.1"/>
    <property type="molecule type" value="Genomic_DNA"/>
</dbReference>
<gene>
    <name evidence="1" type="ORF">MKW98_031573</name>
</gene>
<comment type="caution">
    <text evidence="1">The sequence shown here is derived from an EMBL/GenBank/DDBJ whole genome shotgun (WGS) entry which is preliminary data.</text>
</comment>
<dbReference type="PANTHER" id="PTHR15681">
    <property type="entry name" value="MAD2L1-BINDING PROTEIN"/>
    <property type="match status" value="1"/>
</dbReference>
<name>A0AAD4S5Z5_9MAGN</name>
<protein>
    <submittedName>
        <fullName evidence="1">Uncharacterized protein</fullName>
    </submittedName>
</protein>
<dbReference type="PANTHER" id="PTHR15681:SF1">
    <property type="entry name" value="MAD2L1-BINDING PROTEIN"/>
    <property type="match status" value="1"/>
</dbReference>
<evidence type="ECO:0000313" key="1">
    <source>
        <dbReference type="EMBL" id="KAI3863981.1"/>
    </source>
</evidence>
<keyword evidence="2" id="KW-1185">Reference proteome</keyword>
<reference evidence="1" key="1">
    <citation type="submission" date="2022-04" db="EMBL/GenBank/DDBJ databases">
        <title>A functionally conserved STORR gene fusion in Papaver species that diverged 16.8 million years ago.</title>
        <authorList>
            <person name="Catania T."/>
        </authorList>
    </citation>
    <scope>NUCLEOTIDE SEQUENCE</scope>
    <source>
        <strain evidence="1">S-188037</strain>
    </source>
</reference>
<organism evidence="1 2">
    <name type="scientific">Papaver atlanticum</name>
    <dbReference type="NCBI Taxonomy" id="357466"/>
    <lineage>
        <taxon>Eukaryota</taxon>
        <taxon>Viridiplantae</taxon>
        <taxon>Streptophyta</taxon>
        <taxon>Embryophyta</taxon>
        <taxon>Tracheophyta</taxon>
        <taxon>Spermatophyta</taxon>
        <taxon>Magnoliopsida</taxon>
        <taxon>Ranunculales</taxon>
        <taxon>Papaveraceae</taxon>
        <taxon>Papaveroideae</taxon>
        <taxon>Papaver</taxon>
    </lineage>
</organism>
<dbReference type="AlphaFoldDB" id="A0AAD4S5Z5"/>
<accession>A0AAD4S5Z5</accession>
<proteinExistence type="predicted"/>
<dbReference type="Gene3D" id="3.30.900.20">
    <property type="match status" value="1"/>
</dbReference>
<dbReference type="InterPro" id="IPR009511">
    <property type="entry name" value="MAD1/Cdc20-bound-Mad2-bd"/>
</dbReference>
<sequence>MEKTKKEGEGSSEREEIEIVGTGDTLEKSVIFHLLKEIISFVLYMHQQIPAILQDMTSEFESMHTERKKLETALAQREVKLSERRQHNGRMREVKQGIRRMEKLMRDFSRIQTALQLMLNEVHGLESVVLILGGSPLRPQHVYEMSFSHGRIVEECTTDYTKSRIADALSRKALRALISNGAGSVSYSGQTKLFLLVKAPATLSMPLHFLPKRDFRFNKKVVPFRLRIKYNIQGQNANVQHQASNDSIWFQCKHTIKGLPSSTPTPDE</sequence>
<evidence type="ECO:0000313" key="2">
    <source>
        <dbReference type="Proteomes" id="UP001202328"/>
    </source>
</evidence>
<dbReference type="Pfam" id="PF06581">
    <property type="entry name" value="p31comet"/>
    <property type="match status" value="1"/>
</dbReference>
<dbReference type="Proteomes" id="UP001202328">
    <property type="component" value="Unassembled WGS sequence"/>
</dbReference>
<dbReference type="GO" id="GO:0007096">
    <property type="term" value="P:regulation of exit from mitosis"/>
    <property type="evidence" value="ECO:0007669"/>
    <property type="project" value="InterPro"/>
</dbReference>
<dbReference type="GO" id="GO:0005634">
    <property type="term" value="C:nucleus"/>
    <property type="evidence" value="ECO:0007669"/>
    <property type="project" value="InterPro"/>
</dbReference>